<gene>
    <name evidence="1" type="ORF">PITCH_A1390005</name>
</gene>
<dbReference type="AlphaFoldDB" id="A0A445MSR5"/>
<protein>
    <submittedName>
        <fullName evidence="1">Uncharacterized protein</fullName>
    </submittedName>
</protein>
<dbReference type="EMBL" id="OJIN01000045">
    <property type="protein sequence ID" value="SPD72507.1"/>
    <property type="molecule type" value="Genomic_DNA"/>
</dbReference>
<sequence length="40" mass="4906">MLFFTKFREISETNRLFGYHENIFSNNYFLKILKGGHNYD</sequence>
<accession>A0A445MSR5</accession>
<reference evidence="1" key="1">
    <citation type="submission" date="2018-01" db="EMBL/GenBank/DDBJ databases">
        <authorList>
            <person name="Regsiter A."/>
            <person name="William W."/>
        </authorList>
    </citation>
    <scope>NUCLEOTIDE SEQUENCE</scope>
    <source>
        <strain evidence="1">TRIP AH-1</strain>
    </source>
</reference>
<evidence type="ECO:0000313" key="1">
    <source>
        <dbReference type="EMBL" id="SPD72507.1"/>
    </source>
</evidence>
<proteinExistence type="predicted"/>
<name>A0A445MSR5_9BACT</name>
<organism evidence="1">
    <name type="scientific">uncultured Desulfobacterium sp</name>
    <dbReference type="NCBI Taxonomy" id="201089"/>
    <lineage>
        <taxon>Bacteria</taxon>
        <taxon>Pseudomonadati</taxon>
        <taxon>Thermodesulfobacteriota</taxon>
        <taxon>Desulfobacteria</taxon>
        <taxon>Desulfobacterales</taxon>
        <taxon>Desulfobacteriaceae</taxon>
        <taxon>Desulfobacterium</taxon>
        <taxon>environmental samples</taxon>
    </lineage>
</organism>